<keyword evidence="4" id="KW-0804">Transcription</keyword>
<evidence type="ECO:0000256" key="1">
    <source>
        <dbReference type="ARBA" id="ARBA00004123"/>
    </source>
</evidence>
<reference evidence="6 7" key="1">
    <citation type="journal article" date="2020" name="Nat. Commun.">
        <title>Genome of Tripterygium wilfordii and identification of cytochrome P450 involved in triptolide biosynthesis.</title>
        <authorList>
            <person name="Tu L."/>
            <person name="Su P."/>
            <person name="Zhang Z."/>
            <person name="Gao L."/>
            <person name="Wang J."/>
            <person name="Hu T."/>
            <person name="Zhou J."/>
            <person name="Zhang Y."/>
            <person name="Zhao Y."/>
            <person name="Liu Y."/>
            <person name="Song Y."/>
            <person name="Tong Y."/>
            <person name="Lu Y."/>
            <person name="Yang J."/>
            <person name="Xu C."/>
            <person name="Jia M."/>
            <person name="Peters R.J."/>
            <person name="Huang L."/>
            <person name="Gao W."/>
        </authorList>
    </citation>
    <scope>NUCLEOTIDE SEQUENCE [LARGE SCALE GENOMIC DNA]</scope>
    <source>
        <strain evidence="7">cv. XIE 37</strain>
        <tissue evidence="6">Leaf</tissue>
    </source>
</reference>
<dbReference type="GO" id="GO:0070847">
    <property type="term" value="C:core mediator complex"/>
    <property type="evidence" value="ECO:0007669"/>
    <property type="project" value="TreeGrafter"/>
</dbReference>
<evidence type="ECO:0000313" key="7">
    <source>
        <dbReference type="Proteomes" id="UP000593562"/>
    </source>
</evidence>
<dbReference type="PANTHER" id="PTHR13114">
    <property type="entry name" value="MEDIATOR OF RNA POLYMERASE II TRANSCRIPTION SUBUNIT 17"/>
    <property type="match status" value="1"/>
</dbReference>
<sequence>MGVSCSPKQIESRSYLAFGFGLKGAPNSSLFLLKRAYNRYLHGIYILPPWSRSPELHRLRFLTFVTTLDLPRPALPYFQGNLKMDENLQISLDKLPVKRLEAIEESGAERFPVHLLKNEFVVLLCSDVGYDEKRVSLIRRMRSRKRARRGSMLENLQLAQRELSVIIDLISTQSAKALEQQTAREARFYGALIRLQQNWKVKRQRLAASVPSNEGFIFDLFESSLYDSAAVLRPSNLSTIRVDHDPAGMLAINLPLNSCHHLHFGFLGVDSGNSLKESGKINWSHEKQLRDTERESASDDECIKEAHSLLREAHQAIFYEQVDILFVKAEGAPNVVGLFKGSSENMCSTNKYDCDLADLPVIVLQQVVSQVVLWLHEEALRVGIKANRDFLCLSFELEEGELLSLVARVDPEDTQGCISWWLIIWTLLIVRLNIEGSWGIYRLKFYTQHSWTWLVCAMEVGAINRLQIFEFFWLFLVKQLSGGCGVIRIEMFSYSSLSSPHIQLTFQKQFC</sequence>
<evidence type="ECO:0000256" key="3">
    <source>
        <dbReference type="ARBA" id="ARBA00023015"/>
    </source>
</evidence>
<comment type="similarity">
    <text evidence="2">Belongs to the Mediator complex subunit 17 family.</text>
</comment>
<name>A0A7J7DTK1_TRIWF</name>
<evidence type="ECO:0000313" key="6">
    <source>
        <dbReference type="EMBL" id="KAF5749647.1"/>
    </source>
</evidence>
<dbReference type="GO" id="GO:0016592">
    <property type="term" value="C:mediator complex"/>
    <property type="evidence" value="ECO:0007669"/>
    <property type="project" value="InterPro"/>
</dbReference>
<protein>
    <recommendedName>
        <fullName evidence="8">Mediator of RNA polymerase II transcription subunit 17</fullName>
    </recommendedName>
</protein>
<dbReference type="GO" id="GO:0006357">
    <property type="term" value="P:regulation of transcription by RNA polymerase II"/>
    <property type="evidence" value="ECO:0007669"/>
    <property type="project" value="InterPro"/>
</dbReference>
<evidence type="ECO:0000256" key="2">
    <source>
        <dbReference type="ARBA" id="ARBA00005635"/>
    </source>
</evidence>
<dbReference type="PANTHER" id="PTHR13114:SF7">
    <property type="entry name" value="MEDIATOR OF RNA POLYMERASE II TRANSCRIPTION SUBUNIT 17"/>
    <property type="match status" value="1"/>
</dbReference>
<gene>
    <name evidence="6" type="ORF">HS088_TW04G01619</name>
</gene>
<keyword evidence="5" id="KW-0539">Nucleus</keyword>
<evidence type="ECO:0000256" key="4">
    <source>
        <dbReference type="ARBA" id="ARBA00023163"/>
    </source>
</evidence>
<keyword evidence="3" id="KW-0805">Transcription regulation</keyword>
<keyword evidence="7" id="KW-1185">Reference proteome</keyword>
<organism evidence="6 7">
    <name type="scientific">Tripterygium wilfordii</name>
    <name type="common">Thunder God vine</name>
    <dbReference type="NCBI Taxonomy" id="458696"/>
    <lineage>
        <taxon>Eukaryota</taxon>
        <taxon>Viridiplantae</taxon>
        <taxon>Streptophyta</taxon>
        <taxon>Embryophyta</taxon>
        <taxon>Tracheophyta</taxon>
        <taxon>Spermatophyta</taxon>
        <taxon>Magnoliopsida</taxon>
        <taxon>eudicotyledons</taxon>
        <taxon>Gunneridae</taxon>
        <taxon>Pentapetalae</taxon>
        <taxon>rosids</taxon>
        <taxon>fabids</taxon>
        <taxon>Celastrales</taxon>
        <taxon>Celastraceae</taxon>
        <taxon>Tripterygium</taxon>
    </lineage>
</organism>
<dbReference type="EMBL" id="JAAARO010000004">
    <property type="protein sequence ID" value="KAF5749647.1"/>
    <property type="molecule type" value="Genomic_DNA"/>
</dbReference>
<dbReference type="AlphaFoldDB" id="A0A7J7DTK1"/>
<accession>A0A7J7DTK1</accession>
<dbReference type="GO" id="GO:0003712">
    <property type="term" value="F:transcription coregulator activity"/>
    <property type="evidence" value="ECO:0007669"/>
    <property type="project" value="InterPro"/>
</dbReference>
<dbReference type="Proteomes" id="UP000593562">
    <property type="component" value="Unassembled WGS sequence"/>
</dbReference>
<dbReference type="InParanoid" id="A0A7J7DTK1"/>
<evidence type="ECO:0008006" key="8">
    <source>
        <dbReference type="Google" id="ProtNLM"/>
    </source>
</evidence>
<dbReference type="InterPro" id="IPR019313">
    <property type="entry name" value="Mediator_Med17"/>
</dbReference>
<evidence type="ECO:0000256" key="5">
    <source>
        <dbReference type="ARBA" id="ARBA00023242"/>
    </source>
</evidence>
<comment type="caution">
    <text evidence="6">The sequence shown here is derived from an EMBL/GenBank/DDBJ whole genome shotgun (WGS) entry which is preliminary data.</text>
</comment>
<comment type="subcellular location">
    <subcellularLocation>
        <location evidence="1">Nucleus</location>
    </subcellularLocation>
</comment>
<proteinExistence type="inferred from homology"/>